<accession>A0A9P6NIW0</accession>
<sequence length="267" mass="29842">MSSGISYHEQLSRQDRTFGQGANNLNAPKSKIWGPRPVRNNLDQLASLLFVGRPTTPMASTSPSTTTRRQQDARDSLEDGVPQRRYQTSTCPSTHSLSPLAPEQSSRALLSKFLSRPDDDTQPSPWRGEIGRRHSTNYSITHLSPENPNFTSAETSSRQLSFEPTHAVGLRIDSPRLSSLSARSEPKPTQYHFQPESLHKMVPDGPSGREPQEPSLETQAFVKDQFRSSRQDSIPSTSKNPRPSFSSNRFDGDEFRYLLSCVKNGRS</sequence>
<evidence type="ECO:0000256" key="1">
    <source>
        <dbReference type="SAM" id="MobiDB-lite"/>
    </source>
</evidence>
<dbReference type="OrthoDB" id="10350130at2759"/>
<dbReference type="Proteomes" id="UP000886653">
    <property type="component" value="Unassembled WGS sequence"/>
</dbReference>
<keyword evidence="3" id="KW-1185">Reference proteome</keyword>
<dbReference type="EMBL" id="MU167243">
    <property type="protein sequence ID" value="KAG0147810.1"/>
    <property type="molecule type" value="Genomic_DNA"/>
</dbReference>
<feature type="region of interest" description="Disordered" evidence="1">
    <location>
        <begin position="1"/>
        <end position="38"/>
    </location>
</feature>
<feature type="compositionally biased region" description="Low complexity" evidence="1">
    <location>
        <begin position="53"/>
        <end position="68"/>
    </location>
</feature>
<proteinExistence type="predicted"/>
<evidence type="ECO:0000313" key="2">
    <source>
        <dbReference type="EMBL" id="KAG0147810.1"/>
    </source>
</evidence>
<name>A0A9P6NIW0_9BASI</name>
<organism evidence="2 3">
    <name type="scientific">Cronartium quercuum f. sp. fusiforme G11</name>
    <dbReference type="NCBI Taxonomy" id="708437"/>
    <lineage>
        <taxon>Eukaryota</taxon>
        <taxon>Fungi</taxon>
        <taxon>Dikarya</taxon>
        <taxon>Basidiomycota</taxon>
        <taxon>Pucciniomycotina</taxon>
        <taxon>Pucciniomycetes</taxon>
        <taxon>Pucciniales</taxon>
        <taxon>Coleosporiaceae</taxon>
        <taxon>Cronartium</taxon>
    </lineage>
</organism>
<evidence type="ECO:0000313" key="3">
    <source>
        <dbReference type="Proteomes" id="UP000886653"/>
    </source>
</evidence>
<feature type="compositionally biased region" description="Polar residues" evidence="1">
    <location>
        <begin position="85"/>
        <end position="105"/>
    </location>
</feature>
<gene>
    <name evidence="2" type="ORF">CROQUDRAFT_132265</name>
</gene>
<feature type="region of interest" description="Disordered" evidence="1">
    <location>
        <begin position="141"/>
        <end position="250"/>
    </location>
</feature>
<reference evidence="2" key="1">
    <citation type="submission" date="2013-11" db="EMBL/GenBank/DDBJ databases">
        <title>Genome sequence of the fusiform rust pathogen reveals effectors for host alternation and coevolution with pine.</title>
        <authorList>
            <consortium name="DOE Joint Genome Institute"/>
            <person name="Smith K."/>
            <person name="Pendleton A."/>
            <person name="Kubisiak T."/>
            <person name="Anderson C."/>
            <person name="Salamov A."/>
            <person name="Aerts A."/>
            <person name="Riley R."/>
            <person name="Clum A."/>
            <person name="Lindquist E."/>
            <person name="Ence D."/>
            <person name="Campbell M."/>
            <person name="Kronenberg Z."/>
            <person name="Feau N."/>
            <person name="Dhillon B."/>
            <person name="Hamelin R."/>
            <person name="Burleigh J."/>
            <person name="Smith J."/>
            <person name="Yandell M."/>
            <person name="Nelson C."/>
            <person name="Grigoriev I."/>
            <person name="Davis J."/>
        </authorList>
    </citation>
    <scope>NUCLEOTIDE SEQUENCE</scope>
    <source>
        <strain evidence="2">G11</strain>
    </source>
</reference>
<feature type="compositionally biased region" description="Polar residues" evidence="1">
    <location>
        <begin position="141"/>
        <end position="162"/>
    </location>
</feature>
<comment type="caution">
    <text evidence="2">The sequence shown here is derived from an EMBL/GenBank/DDBJ whole genome shotgun (WGS) entry which is preliminary data.</text>
</comment>
<feature type="compositionally biased region" description="Polar residues" evidence="1">
    <location>
        <begin position="231"/>
        <end position="249"/>
    </location>
</feature>
<dbReference type="AlphaFoldDB" id="A0A9P6NIW0"/>
<feature type="region of interest" description="Disordered" evidence="1">
    <location>
        <begin position="53"/>
        <end position="105"/>
    </location>
</feature>
<feature type="region of interest" description="Disordered" evidence="1">
    <location>
        <begin position="114"/>
        <end position="133"/>
    </location>
</feature>
<protein>
    <submittedName>
        <fullName evidence="2">Uncharacterized protein</fullName>
    </submittedName>
</protein>